<dbReference type="PANTHER" id="PTHR12526:SF636">
    <property type="entry name" value="BLL3647 PROTEIN"/>
    <property type="match status" value="1"/>
</dbReference>
<name>A0ABQ5R6N0_9ACTN</name>
<gene>
    <name evidence="4" type="ORF">Pa4123_73120</name>
</gene>
<dbReference type="RefSeq" id="WP_281903510.1">
    <property type="nucleotide sequence ID" value="NZ_BSDI01000053.1"/>
</dbReference>
<sequence>MRILAVTNLWPEPGSFRGVFVAEQVAGLRRLGHEVDVEVVAQSRGTKDYLLAAPRVARRARSGRYDLVHVHYGLTALSARLVGAVPTVLSLYGSDVNEPWQARVTKLFDGRPAARVYPSRRLVDAAGDPSGIVVPNGVDFDLFQPPSEEERVAVRARFGFGPDDRVVLFGAAPDNPVKQFDLYQDVLNGLVARGIAARELVLPGPGQTRADVVPKFAAADVLLVTSRQGTESGPLVVKEAAAMGLPVVSVDVGDVAEVLADVAPSAVVPFPAERSDLVADLVRAVAEAIAAGTRSNGRSKIAGYSQDAVVARLAAVYESVVG</sequence>
<evidence type="ECO:0000313" key="5">
    <source>
        <dbReference type="Proteomes" id="UP001144280"/>
    </source>
</evidence>
<protein>
    <submittedName>
        <fullName evidence="4">Glycosyl transferase family 1</fullName>
    </submittedName>
</protein>
<evidence type="ECO:0000256" key="2">
    <source>
        <dbReference type="ARBA" id="ARBA00022679"/>
    </source>
</evidence>
<dbReference type="Gene3D" id="3.40.50.2000">
    <property type="entry name" value="Glycogen Phosphorylase B"/>
    <property type="match status" value="2"/>
</dbReference>
<accession>A0ABQ5R6N0</accession>
<proteinExistence type="predicted"/>
<evidence type="ECO:0000259" key="3">
    <source>
        <dbReference type="Pfam" id="PF13439"/>
    </source>
</evidence>
<evidence type="ECO:0000256" key="1">
    <source>
        <dbReference type="ARBA" id="ARBA00022676"/>
    </source>
</evidence>
<comment type="caution">
    <text evidence="4">The sequence shown here is derived from an EMBL/GenBank/DDBJ whole genome shotgun (WGS) entry which is preliminary data.</text>
</comment>
<keyword evidence="1" id="KW-0328">Glycosyltransferase</keyword>
<dbReference type="EMBL" id="BSDI01000053">
    <property type="protein sequence ID" value="GLI02035.1"/>
    <property type="molecule type" value="Genomic_DNA"/>
</dbReference>
<organism evidence="4 5">
    <name type="scientific">Phytohabitans aurantiacus</name>
    <dbReference type="NCBI Taxonomy" id="3016789"/>
    <lineage>
        <taxon>Bacteria</taxon>
        <taxon>Bacillati</taxon>
        <taxon>Actinomycetota</taxon>
        <taxon>Actinomycetes</taxon>
        <taxon>Micromonosporales</taxon>
        <taxon>Micromonosporaceae</taxon>
    </lineage>
</organism>
<dbReference type="Pfam" id="PF13692">
    <property type="entry name" value="Glyco_trans_1_4"/>
    <property type="match status" value="1"/>
</dbReference>
<dbReference type="CDD" id="cd03801">
    <property type="entry name" value="GT4_PimA-like"/>
    <property type="match status" value="1"/>
</dbReference>
<dbReference type="Pfam" id="PF13439">
    <property type="entry name" value="Glyco_transf_4"/>
    <property type="match status" value="1"/>
</dbReference>
<dbReference type="GO" id="GO:0016740">
    <property type="term" value="F:transferase activity"/>
    <property type="evidence" value="ECO:0007669"/>
    <property type="project" value="UniProtKB-KW"/>
</dbReference>
<reference evidence="4" key="1">
    <citation type="submission" date="2022-12" db="EMBL/GenBank/DDBJ databases">
        <title>New Phytohabitans aurantiacus sp. RD004123 nov., an actinomycete isolated from soil.</title>
        <authorList>
            <person name="Triningsih D.W."/>
            <person name="Harunari E."/>
            <person name="Igarashi Y."/>
        </authorList>
    </citation>
    <scope>NUCLEOTIDE SEQUENCE</scope>
    <source>
        <strain evidence="4">RD004123</strain>
    </source>
</reference>
<feature type="domain" description="Glycosyltransferase subfamily 4-like N-terminal" evidence="3">
    <location>
        <begin position="30"/>
        <end position="141"/>
    </location>
</feature>
<keyword evidence="2 4" id="KW-0808">Transferase</keyword>
<dbReference type="SUPFAM" id="SSF53756">
    <property type="entry name" value="UDP-Glycosyltransferase/glycogen phosphorylase"/>
    <property type="match status" value="1"/>
</dbReference>
<dbReference type="Proteomes" id="UP001144280">
    <property type="component" value="Unassembled WGS sequence"/>
</dbReference>
<evidence type="ECO:0000313" key="4">
    <source>
        <dbReference type="EMBL" id="GLI02035.1"/>
    </source>
</evidence>
<keyword evidence="5" id="KW-1185">Reference proteome</keyword>
<dbReference type="PANTHER" id="PTHR12526">
    <property type="entry name" value="GLYCOSYLTRANSFERASE"/>
    <property type="match status" value="1"/>
</dbReference>
<dbReference type="InterPro" id="IPR028098">
    <property type="entry name" value="Glyco_trans_4-like_N"/>
</dbReference>